<reference evidence="14 15" key="1">
    <citation type="submission" date="2023-11" db="EMBL/GenBank/DDBJ databases">
        <title>A Novel Polar Bacteriovorax (B. antarcticus) Isolated from the Biocrust in Antarctica.</title>
        <authorList>
            <person name="Mun W."/>
            <person name="Choi S.Y."/>
            <person name="Mitchell R.J."/>
        </authorList>
    </citation>
    <scope>NUCLEOTIDE SEQUENCE [LARGE SCALE GENOMIC DNA]</scope>
    <source>
        <strain evidence="14 15">PP10</strain>
    </source>
</reference>
<gene>
    <name evidence="11 14" type="primary">gyrB</name>
    <name evidence="14" type="ORF">SHI21_01160</name>
</gene>
<dbReference type="InterPro" id="IPR041423">
    <property type="entry name" value="GyrB_insert"/>
</dbReference>
<dbReference type="CDD" id="cd16928">
    <property type="entry name" value="HATPase_GyrB-like"/>
    <property type="match status" value="1"/>
</dbReference>
<protein>
    <recommendedName>
        <fullName evidence="11">DNA gyrase subunit B</fullName>
        <ecNumber evidence="11">5.6.2.2</ecNumber>
    </recommendedName>
</protein>
<keyword evidence="4 11" id="KW-0479">Metal-binding</keyword>
<evidence type="ECO:0000256" key="12">
    <source>
        <dbReference type="SAM" id="MobiDB-lite"/>
    </source>
</evidence>
<name>A0ABU5VP15_9BACT</name>
<feature type="site" description="Interaction with DNA" evidence="11">
    <location>
        <position position="473"/>
    </location>
</feature>
<dbReference type="GO" id="GO:0003918">
    <property type="term" value="F:DNA topoisomerase type II (double strand cut, ATP-hydrolyzing) activity"/>
    <property type="evidence" value="ECO:0007669"/>
    <property type="project" value="UniProtKB-EC"/>
</dbReference>
<feature type="binding site" evidence="11">
    <location>
        <position position="524"/>
    </location>
    <ligand>
        <name>Mg(2+)</name>
        <dbReference type="ChEBI" id="CHEBI:18420"/>
        <label>2</label>
    </ligand>
</feature>
<evidence type="ECO:0000256" key="6">
    <source>
        <dbReference type="ARBA" id="ARBA00022840"/>
    </source>
</evidence>
<dbReference type="PANTHER" id="PTHR45866:SF1">
    <property type="entry name" value="DNA GYRASE SUBUNIT B, MITOCHONDRIAL"/>
    <property type="match status" value="1"/>
</dbReference>
<proteinExistence type="inferred from homology"/>
<dbReference type="NCBIfam" id="TIGR01059">
    <property type="entry name" value="gyrB"/>
    <property type="match status" value="1"/>
</dbReference>
<dbReference type="InterPro" id="IPR018522">
    <property type="entry name" value="TopoIIA_CS"/>
</dbReference>
<dbReference type="SMART" id="SM00433">
    <property type="entry name" value="TOP2c"/>
    <property type="match status" value="1"/>
</dbReference>
<feature type="compositionally biased region" description="Basic and acidic residues" evidence="12">
    <location>
        <begin position="1"/>
        <end position="19"/>
    </location>
</feature>
<dbReference type="InterPro" id="IPR013760">
    <property type="entry name" value="Topo_IIA-like_dom_sf"/>
</dbReference>
<dbReference type="PROSITE" id="PS00177">
    <property type="entry name" value="TOPOISOMERASE_II"/>
    <property type="match status" value="1"/>
</dbReference>
<dbReference type="Gene3D" id="3.40.50.670">
    <property type="match status" value="2"/>
</dbReference>
<dbReference type="PRINTS" id="PR00418">
    <property type="entry name" value="TPI2FAMILY"/>
</dbReference>
<feature type="region of interest" description="Disordered" evidence="12">
    <location>
        <begin position="1"/>
        <end position="23"/>
    </location>
</feature>
<evidence type="ECO:0000256" key="7">
    <source>
        <dbReference type="ARBA" id="ARBA00022842"/>
    </source>
</evidence>
<dbReference type="SMART" id="SM00387">
    <property type="entry name" value="HATPase_c"/>
    <property type="match status" value="1"/>
</dbReference>
<comment type="miscellaneous">
    <text evidence="11">Few gyrases are as efficient as E.coli at forming negative supercoils. Not all organisms have 2 type II topoisomerases; in organisms with a single type II topoisomerase this enzyme also has to decatenate newly replicated chromosomes.</text>
</comment>
<dbReference type="NCBIfam" id="NF011501">
    <property type="entry name" value="PRK14939.1"/>
    <property type="match status" value="1"/>
</dbReference>
<dbReference type="InterPro" id="IPR020568">
    <property type="entry name" value="Ribosomal_Su5_D2-typ_SF"/>
</dbReference>
<dbReference type="InterPro" id="IPR003594">
    <property type="entry name" value="HATPase_dom"/>
</dbReference>
<keyword evidence="7 11" id="KW-0460">Magnesium</keyword>
<accession>A0ABU5VP15</accession>
<dbReference type="EC" id="5.6.2.2" evidence="11"/>
<dbReference type="CDD" id="cd00822">
    <property type="entry name" value="TopoII_Trans_DNA_gyrase"/>
    <property type="match status" value="1"/>
</dbReference>
<dbReference type="PROSITE" id="PS50880">
    <property type="entry name" value="TOPRIM"/>
    <property type="match status" value="1"/>
</dbReference>
<dbReference type="Pfam" id="PF00204">
    <property type="entry name" value="DNA_gyraseB"/>
    <property type="match status" value="1"/>
</dbReference>
<dbReference type="PANTHER" id="PTHR45866">
    <property type="entry name" value="DNA GYRASE/TOPOISOMERASE SUBUNIT B"/>
    <property type="match status" value="1"/>
</dbReference>
<comment type="subunit">
    <text evidence="11">Heterotetramer, composed of two GyrA and two GyrB chains. In the heterotetramer, GyrA contains the active site tyrosine that forms a transient covalent intermediate with DNA, while GyrB binds cofactors and catalyzes ATP hydrolysis.</text>
</comment>
<keyword evidence="8 11" id="KW-0799">Topoisomerase</keyword>
<dbReference type="InterPro" id="IPR013759">
    <property type="entry name" value="Topo_IIA_B_C"/>
</dbReference>
<comment type="subcellular location">
    <subcellularLocation>
        <location evidence="11">Cytoplasm</location>
    </subcellularLocation>
</comment>
<evidence type="ECO:0000256" key="1">
    <source>
        <dbReference type="ARBA" id="ARBA00000185"/>
    </source>
</evidence>
<keyword evidence="9" id="KW-0238">DNA-binding</keyword>
<dbReference type="Pfam" id="PF00986">
    <property type="entry name" value="DNA_gyraseB_C"/>
    <property type="match status" value="1"/>
</dbReference>
<dbReference type="Gene3D" id="3.30.230.10">
    <property type="match status" value="1"/>
</dbReference>
<comment type="similarity">
    <text evidence="2 11">Belongs to the type II topoisomerase GyrB family.</text>
</comment>
<dbReference type="PRINTS" id="PR01159">
    <property type="entry name" value="DNAGYRASEB"/>
</dbReference>
<dbReference type="SUPFAM" id="SSF54211">
    <property type="entry name" value="Ribosomal protein S5 domain 2-like"/>
    <property type="match status" value="1"/>
</dbReference>
<dbReference type="Proteomes" id="UP001302274">
    <property type="component" value="Unassembled WGS sequence"/>
</dbReference>
<dbReference type="Gene3D" id="3.10.20.690">
    <property type="match status" value="1"/>
</dbReference>
<dbReference type="InterPro" id="IPR001241">
    <property type="entry name" value="Topo_IIA"/>
</dbReference>
<dbReference type="EMBL" id="JAYGJQ010000001">
    <property type="protein sequence ID" value="MEA9354790.1"/>
    <property type="molecule type" value="Genomic_DNA"/>
</dbReference>
<evidence type="ECO:0000259" key="13">
    <source>
        <dbReference type="PROSITE" id="PS50880"/>
    </source>
</evidence>
<feature type="site" description="Interaction with DNA" evidence="11">
    <location>
        <position position="476"/>
    </location>
</feature>
<dbReference type="InterPro" id="IPR013506">
    <property type="entry name" value="Topo_IIA_bsu_dom2"/>
</dbReference>
<dbReference type="InterPro" id="IPR002288">
    <property type="entry name" value="DNA_gyrase_B_C"/>
</dbReference>
<evidence type="ECO:0000256" key="3">
    <source>
        <dbReference type="ARBA" id="ARBA00022490"/>
    </source>
</evidence>
<dbReference type="InterPro" id="IPR006171">
    <property type="entry name" value="TOPRIM_dom"/>
</dbReference>
<dbReference type="Pfam" id="PF18053">
    <property type="entry name" value="GyrB_insert"/>
    <property type="match status" value="1"/>
</dbReference>
<feature type="binding site" evidence="11">
    <location>
        <position position="522"/>
    </location>
    <ligand>
        <name>Mg(2+)</name>
        <dbReference type="ChEBI" id="CHEBI:18420"/>
        <label>2</label>
    </ligand>
</feature>
<comment type="function">
    <text evidence="11">A type II topoisomerase that negatively supercoils closed circular double-stranded (ds) DNA in an ATP-dependent manner to modulate DNA topology and maintain chromosomes in an underwound state. Negative supercoiling favors strand separation, and DNA replication, transcription, recombination and repair, all of which involve strand separation. Also able to catalyze the interconversion of other topological isomers of dsDNA rings, including catenanes and knotted rings. Type II topoisomerases break and join 2 DNA strands simultaneously in an ATP-dependent manner.</text>
</comment>
<keyword evidence="15" id="KW-1185">Reference proteome</keyword>
<dbReference type="InterPro" id="IPR011557">
    <property type="entry name" value="GyrB"/>
</dbReference>
<dbReference type="Pfam" id="PF01751">
    <property type="entry name" value="Toprim"/>
    <property type="match status" value="1"/>
</dbReference>
<comment type="caution">
    <text evidence="14">The sequence shown here is derived from an EMBL/GenBank/DDBJ whole genome shotgun (WGS) entry which is preliminary data.</text>
</comment>
<dbReference type="CDD" id="cd03366">
    <property type="entry name" value="TOPRIM_TopoIIA_GyrB"/>
    <property type="match status" value="1"/>
</dbReference>
<feature type="domain" description="Toprim" evidence="13">
    <location>
        <begin position="442"/>
        <end position="557"/>
    </location>
</feature>
<evidence type="ECO:0000256" key="2">
    <source>
        <dbReference type="ARBA" id="ARBA00010708"/>
    </source>
</evidence>
<dbReference type="Pfam" id="PF21249">
    <property type="entry name" value="GyrB_hook"/>
    <property type="match status" value="1"/>
</dbReference>
<dbReference type="RefSeq" id="WP_323574278.1">
    <property type="nucleotide sequence ID" value="NZ_JAYGJQ010000001.1"/>
</dbReference>
<dbReference type="SUPFAM" id="SSF56719">
    <property type="entry name" value="Type II DNA topoisomerase"/>
    <property type="match status" value="1"/>
</dbReference>
<keyword evidence="3 11" id="KW-0963">Cytoplasm</keyword>
<feature type="binding site" evidence="11">
    <location>
        <position position="522"/>
    </location>
    <ligand>
        <name>Mg(2+)</name>
        <dbReference type="ChEBI" id="CHEBI:18420"/>
        <label>1</label>
        <note>catalytic</note>
    </ligand>
</feature>
<dbReference type="InterPro" id="IPR049353">
    <property type="entry name" value="GyrB_hook"/>
</dbReference>
<dbReference type="SUPFAM" id="SSF55874">
    <property type="entry name" value="ATPase domain of HSP90 chaperone/DNA topoisomerase II/histidine kinase"/>
    <property type="match status" value="1"/>
</dbReference>
<evidence type="ECO:0000256" key="9">
    <source>
        <dbReference type="ARBA" id="ARBA00023125"/>
    </source>
</evidence>
<dbReference type="InterPro" id="IPR014721">
    <property type="entry name" value="Ribsml_uS5_D2-typ_fold_subgr"/>
</dbReference>
<dbReference type="HAMAP" id="MF_01898">
    <property type="entry name" value="GyrB"/>
    <property type="match status" value="1"/>
</dbReference>
<keyword evidence="10 11" id="KW-0413">Isomerase</keyword>
<organism evidence="14 15">
    <name type="scientific">Bacteriovorax antarcticus</name>
    <dbReference type="NCBI Taxonomy" id="3088717"/>
    <lineage>
        <taxon>Bacteria</taxon>
        <taxon>Pseudomonadati</taxon>
        <taxon>Bdellovibrionota</taxon>
        <taxon>Bacteriovoracia</taxon>
        <taxon>Bacteriovoracales</taxon>
        <taxon>Bacteriovoracaceae</taxon>
        <taxon>Bacteriovorax</taxon>
    </lineage>
</organism>
<dbReference type="Pfam" id="PF02518">
    <property type="entry name" value="HATPase_c"/>
    <property type="match status" value="1"/>
</dbReference>
<evidence type="ECO:0000313" key="15">
    <source>
        <dbReference type="Proteomes" id="UP001302274"/>
    </source>
</evidence>
<comment type="catalytic activity">
    <reaction evidence="1 11">
        <text>ATP-dependent breakage, passage and rejoining of double-stranded DNA.</text>
        <dbReference type="EC" id="5.6.2.2"/>
    </reaction>
</comment>
<keyword evidence="6 11" id="KW-0067">ATP-binding</keyword>
<comment type="cofactor">
    <cofactor evidence="11">
        <name>Mg(2+)</name>
        <dbReference type="ChEBI" id="CHEBI:18420"/>
    </cofactor>
    <cofactor evidence="11">
        <name>Mn(2+)</name>
        <dbReference type="ChEBI" id="CHEBI:29035"/>
    </cofactor>
    <cofactor evidence="11">
        <name>Ca(2+)</name>
        <dbReference type="ChEBI" id="CHEBI:29108"/>
    </cofactor>
    <text evidence="11">Binds two Mg(2+) per subunit. The magnesium ions form salt bridges with both the protein and the DNA. Can also accept other divalent metal cations, such as Mn(2+) or Ca(2+).</text>
</comment>
<dbReference type="NCBIfam" id="NF004189">
    <property type="entry name" value="PRK05644.1"/>
    <property type="match status" value="1"/>
</dbReference>
<evidence type="ECO:0000256" key="8">
    <source>
        <dbReference type="ARBA" id="ARBA00023029"/>
    </source>
</evidence>
<evidence type="ECO:0000256" key="11">
    <source>
        <dbReference type="HAMAP-Rule" id="MF_01898"/>
    </source>
</evidence>
<dbReference type="InterPro" id="IPR034160">
    <property type="entry name" value="TOPRIM_GyrB"/>
</dbReference>
<evidence type="ECO:0000256" key="5">
    <source>
        <dbReference type="ARBA" id="ARBA00022741"/>
    </source>
</evidence>
<dbReference type="InterPro" id="IPR036890">
    <property type="entry name" value="HATPase_C_sf"/>
</dbReference>
<feature type="binding site" evidence="11">
    <location>
        <position position="448"/>
    </location>
    <ligand>
        <name>Mg(2+)</name>
        <dbReference type="ChEBI" id="CHEBI:18420"/>
        <label>1</label>
        <note>catalytic</note>
    </ligand>
</feature>
<dbReference type="InterPro" id="IPR000565">
    <property type="entry name" value="Topo_IIA_B"/>
</dbReference>
<evidence type="ECO:0000313" key="14">
    <source>
        <dbReference type="EMBL" id="MEA9354790.1"/>
    </source>
</evidence>
<keyword evidence="5 11" id="KW-0547">Nucleotide-binding</keyword>
<evidence type="ECO:0000256" key="4">
    <source>
        <dbReference type="ARBA" id="ARBA00022723"/>
    </source>
</evidence>
<evidence type="ECO:0000256" key="10">
    <source>
        <dbReference type="ARBA" id="ARBA00023235"/>
    </source>
</evidence>
<sequence length="827" mass="93177">MEENKEHSKDHKDEAHESISKVSTEYGSSQIKILEGLDAVRKRPGMYIGDTGMRGLHHCVYEIVDNSVDEALAGYCTFIDVTIHIDNSVTVVDNGRGIPTDIHPTEGVSGAELAYTKLHAGGKFNEDGGAYKVSGGLHGVGAAVVNALSKWVKLEIKKYGKLHELNFDHGKATAVIKEIGTLENPKETGTKVTFKPDNEIFEFHEFNYDTLANRFREMAFLNRGLKISLKDERNDKGELFYFEGGISEFVNYLNRAKSAIHKKVIYFIQTKDDYEAEVALQWTDSYNEVITSYANNISTPEGGTHVSGFKTALTRVLNNYAKDNNLLKNIKIALTGDDMREGLTAVVSVKLKEPQFEGQTKSKLGNSEVEGIVNSLVGESFKQYLEENPEIGKAVIKKSVDAAAAREAARRARELTRRKNVLEFSGLPGKMADCQESDPAQCELYIVEGDSAGGSAKQGRDRRVQAVLPLKGKILNVEKARYEKMLASEEIKNLIQAFGTGVGKETFNIAKLRYHKIVIMTDADVDGSHIRTLILTLLYRQFPQLIEQGYIYIAQPPLYKYKKGKMETYLKDDKRLEEYLVNNATQDSKITIDGELITGEAAKLLINKESLYRKTLSYYDTHYDTDLLKKLVEDADLRPDDLTNFSKVEAAAKKLTDYFKPLENQTLKFYSIVAEEDVDTKISSLRLVIKTASRTKKFKISANFLRSPEYADLVNSFDGIKKYAKAAFKIEREKDTREFTSLTEFSEFVIQDGKQGAYIQRYKGLGEMNPEQLWETTMNPQNRTLLQVKIEDTLEADQVFTVLMGDQVEPRRKFVEENALNARNLDV</sequence>
<dbReference type="Gene3D" id="3.30.565.10">
    <property type="entry name" value="Histidine kinase-like ATPase, C-terminal domain"/>
    <property type="match status" value="1"/>
</dbReference>